<dbReference type="Gene3D" id="3.40.50.360">
    <property type="match status" value="1"/>
</dbReference>
<dbReference type="InterPro" id="IPR010089">
    <property type="entry name" value="Flavoprotein_WrbA-like"/>
</dbReference>
<name>A0A8H3B6J7_9AGAM</name>
<dbReference type="Pfam" id="PF03358">
    <property type="entry name" value="FMN_red"/>
    <property type="match status" value="1"/>
</dbReference>
<dbReference type="GO" id="GO:0003955">
    <property type="term" value="F:NAD(P)H dehydrogenase (quinone) activity"/>
    <property type="evidence" value="ECO:0007669"/>
    <property type="project" value="InterPro"/>
</dbReference>
<dbReference type="PANTHER" id="PTHR30546:SF23">
    <property type="entry name" value="FLAVOPROTEIN-LIKE PROTEIN YCP4-RELATED"/>
    <property type="match status" value="1"/>
</dbReference>
<dbReference type="NCBIfam" id="TIGR01755">
    <property type="entry name" value="flav_wrbA"/>
    <property type="match status" value="1"/>
</dbReference>
<dbReference type="SUPFAM" id="SSF52218">
    <property type="entry name" value="Flavoproteins"/>
    <property type="match status" value="1"/>
</dbReference>
<dbReference type="InterPro" id="IPR008254">
    <property type="entry name" value="Flavodoxin/NO_synth"/>
</dbReference>
<dbReference type="AlphaFoldDB" id="A0A8H3B6J7"/>
<evidence type="ECO:0000259" key="2">
    <source>
        <dbReference type="PROSITE" id="PS50902"/>
    </source>
</evidence>
<dbReference type="EMBL" id="CAJMWX010001036">
    <property type="protein sequence ID" value="CAE6448365.1"/>
    <property type="molecule type" value="Genomic_DNA"/>
</dbReference>
<protein>
    <recommendedName>
        <fullName evidence="2">Flavodoxin-like domain-containing protein</fullName>
    </recommendedName>
</protein>
<comment type="similarity">
    <text evidence="1">Belongs to the WrbA family.</text>
</comment>
<comment type="caution">
    <text evidence="3">The sequence shown here is derived from an EMBL/GenBank/DDBJ whole genome shotgun (WGS) entry which is preliminary data.</text>
</comment>
<dbReference type="GO" id="GO:0016020">
    <property type="term" value="C:membrane"/>
    <property type="evidence" value="ECO:0007669"/>
    <property type="project" value="TreeGrafter"/>
</dbReference>
<evidence type="ECO:0000256" key="1">
    <source>
        <dbReference type="ARBA" id="ARBA00006961"/>
    </source>
</evidence>
<dbReference type="NCBIfam" id="NF002999">
    <property type="entry name" value="PRK03767.1"/>
    <property type="match status" value="1"/>
</dbReference>
<evidence type="ECO:0000313" key="4">
    <source>
        <dbReference type="Proteomes" id="UP000663888"/>
    </source>
</evidence>
<sequence>MFHIRALGRTIRSKASDWSIRGKIILLSTPAEPLTIRAFVRLWKRLPRFPVYKPTILAHLCLSYIYYLPARPSSSTHLLRPHLNSFKMAPRVAIVIYSMYGHIAKMAEHVKTGVASAGGSAEIFQIAETLPAEVLTKMGANKPNYPELDPANLVNYDAFLFGVPTRYGNMPAQWKSFWDRTGGLWMKQSLHGKYAGVFVTTGTPGGGQEQTVSNLISTLAHHGINYVPLGYHAKAFTLLTSFDKPHGGSPWGAGAFAGADGSRQPNEIETGLAEAQGFSFYEKVSKVNF</sequence>
<dbReference type="PANTHER" id="PTHR30546">
    <property type="entry name" value="FLAVODOXIN-RELATED PROTEIN WRBA-RELATED"/>
    <property type="match status" value="1"/>
</dbReference>
<proteinExistence type="inferred from homology"/>
<dbReference type="GO" id="GO:0010181">
    <property type="term" value="F:FMN binding"/>
    <property type="evidence" value="ECO:0007669"/>
    <property type="project" value="InterPro"/>
</dbReference>
<evidence type="ECO:0000313" key="3">
    <source>
        <dbReference type="EMBL" id="CAE6448365.1"/>
    </source>
</evidence>
<dbReference type="PROSITE" id="PS50902">
    <property type="entry name" value="FLAVODOXIN_LIKE"/>
    <property type="match status" value="1"/>
</dbReference>
<organism evidence="3 4">
    <name type="scientific">Rhizoctonia solani</name>
    <dbReference type="NCBI Taxonomy" id="456999"/>
    <lineage>
        <taxon>Eukaryota</taxon>
        <taxon>Fungi</taxon>
        <taxon>Dikarya</taxon>
        <taxon>Basidiomycota</taxon>
        <taxon>Agaricomycotina</taxon>
        <taxon>Agaricomycetes</taxon>
        <taxon>Cantharellales</taxon>
        <taxon>Ceratobasidiaceae</taxon>
        <taxon>Rhizoctonia</taxon>
    </lineage>
</organism>
<gene>
    <name evidence="3" type="ORF">RDB_LOCUS63459</name>
</gene>
<dbReference type="InterPro" id="IPR029039">
    <property type="entry name" value="Flavoprotein-like_sf"/>
</dbReference>
<reference evidence="3" key="1">
    <citation type="submission" date="2021-01" db="EMBL/GenBank/DDBJ databases">
        <authorList>
            <person name="Kaushik A."/>
        </authorList>
    </citation>
    <scope>NUCLEOTIDE SEQUENCE</scope>
    <source>
        <strain evidence="3">AG4-R118</strain>
    </source>
</reference>
<dbReference type="FunFam" id="3.40.50.360:FF:000001">
    <property type="entry name" value="NAD(P)H dehydrogenase (Quinone) FQR1-like"/>
    <property type="match status" value="1"/>
</dbReference>
<dbReference type="Proteomes" id="UP000663888">
    <property type="component" value="Unassembled WGS sequence"/>
</dbReference>
<feature type="domain" description="Flavodoxin-like" evidence="2">
    <location>
        <begin position="92"/>
        <end position="280"/>
    </location>
</feature>
<accession>A0A8H3B6J7</accession>
<dbReference type="InterPro" id="IPR005025">
    <property type="entry name" value="FMN_Rdtase-like_dom"/>
</dbReference>